<dbReference type="Pfam" id="PF07678">
    <property type="entry name" value="TED_complement"/>
    <property type="match status" value="1"/>
</dbReference>
<evidence type="ECO:0000256" key="5">
    <source>
        <dbReference type="ARBA" id="ARBA00022729"/>
    </source>
</evidence>
<dbReference type="SMART" id="SM01359">
    <property type="entry name" value="A2M_N_2"/>
    <property type="match status" value="1"/>
</dbReference>
<dbReference type="Pfam" id="PF01835">
    <property type="entry name" value="MG2"/>
    <property type="match status" value="1"/>
</dbReference>
<dbReference type="OrthoDB" id="9998011at2759"/>
<name>A0A812C427_ACAPH</name>
<dbReference type="Gene3D" id="1.50.10.20">
    <property type="match status" value="1"/>
</dbReference>
<feature type="domain" description="Alpha-2-macroglobulin bait region" evidence="12">
    <location>
        <begin position="459"/>
        <end position="692"/>
    </location>
</feature>
<reference evidence="15" key="1">
    <citation type="submission" date="2021-01" db="EMBL/GenBank/DDBJ databases">
        <authorList>
            <person name="Li R."/>
            <person name="Bekaert M."/>
        </authorList>
    </citation>
    <scope>NUCLEOTIDE SEQUENCE</scope>
    <source>
        <strain evidence="15">Farmed</strain>
    </source>
</reference>
<evidence type="ECO:0000259" key="14">
    <source>
        <dbReference type="SMART" id="SM01361"/>
    </source>
</evidence>
<feature type="transmembrane region" description="Helical" evidence="10">
    <location>
        <begin position="1792"/>
        <end position="1820"/>
    </location>
</feature>
<dbReference type="Gene3D" id="2.60.40.1940">
    <property type="match status" value="1"/>
</dbReference>
<dbReference type="SMART" id="SM01361">
    <property type="entry name" value="A2M_recep"/>
    <property type="match status" value="1"/>
</dbReference>
<dbReference type="InterPro" id="IPR011626">
    <property type="entry name" value="Alpha-macroglobulin_TED"/>
</dbReference>
<dbReference type="Proteomes" id="UP000597762">
    <property type="component" value="Unassembled WGS sequence"/>
</dbReference>
<dbReference type="SMART" id="SM01360">
    <property type="entry name" value="A2M"/>
    <property type="match status" value="1"/>
</dbReference>
<proteinExistence type="inferred from homology"/>
<feature type="signal peptide" evidence="11">
    <location>
        <begin position="1"/>
        <end position="21"/>
    </location>
</feature>
<protein>
    <submittedName>
        <fullName evidence="15">Uncharacterized protein</fullName>
    </submittedName>
</protein>
<dbReference type="InterPro" id="IPR050473">
    <property type="entry name" value="A2M/Complement_sys"/>
</dbReference>
<keyword evidence="10" id="KW-0812">Transmembrane</keyword>
<evidence type="ECO:0000256" key="10">
    <source>
        <dbReference type="SAM" id="Phobius"/>
    </source>
</evidence>
<keyword evidence="3" id="KW-0964">Secreted</keyword>
<dbReference type="CDD" id="cd02897">
    <property type="entry name" value="A2M_2"/>
    <property type="match status" value="1"/>
</dbReference>
<dbReference type="GO" id="GO:0005615">
    <property type="term" value="C:extracellular space"/>
    <property type="evidence" value="ECO:0007669"/>
    <property type="project" value="InterPro"/>
</dbReference>
<keyword evidence="5 11" id="KW-0732">Signal</keyword>
<dbReference type="InterPro" id="IPR040839">
    <property type="entry name" value="MG4"/>
</dbReference>
<keyword evidence="4" id="KW-0646">Protease inhibitor</keyword>
<dbReference type="InterPro" id="IPR014756">
    <property type="entry name" value="Ig_E-set"/>
</dbReference>
<dbReference type="PROSITE" id="PS00477">
    <property type="entry name" value="ALPHA_2_MACROGLOBULIN"/>
    <property type="match status" value="1"/>
</dbReference>
<dbReference type="Gene3D" id="2.60.40.10">
    <property type="entry name" value="Immunoglobulins"/>
    <property type="match status" value="2"/>
</dbReference>
<dbReference type="InterPro" id="IPR041555">
    <property type="entry name" value="MG3"/>
</dbReference>
<dbReference type="GO" id="GO:0004867">
    <property type="term" value="F:serine-type endopeptidase inhibitor activity"/>
    <property type="evidence" value="ECO:0007669"/>
    <property type="project" value="UniProtKB-KW"/>
</dbReference>
<dbReference type="FunFam" id="2.60.40.1930:FF:000001">
    <property type="entry name" value="CD109 isoform 3"/>
    <property type="match status" value="1"/>
</dbReference>
<keyword evidence="10" id="KW-1133">Transmembrane helix</keyword>
<dbReference type="InterPro" id="IPR019742">
    <property type="entry name" value="MacrogloblnA2_CS"/>
</dbReference>
<sequence>MGGKAVLLLLQLAGFVTLARSGYILTFPWMLTSGATHQFCMVFHNTTSDIEVKLNFRFSSEQKDITTKLFKHGVGNCFDVEIPLRVKKMTTLKVEGKAVGEGEDGYTFSGKHRLQISQDLLVILVQSDKPIYKPGETVKFRILAFTWDLKAWSGVIKKIIITDPKNTRIAQWLNVQTNGLVSLQKTLSKEPILGDWSITVKINNQKQRSNFKVFEYVIPKFEVIINPPSYLLINSKTVDVEICAKYTYQKEVIGNVNGSICIKGTYETQNQRPCYNFNEKFHGCHKISVDSNELQLANKSYTAWYLTLKVNATVTEIGTGVQITKSHEGPSIEKDRLFIQPDPYTREYFKPGIPFEAKISVKSPDKKPLAGENFHVVANDLHPPTVKYAGKYTTDEDGYLNIIVPPLPTNIQRLSMEIIPETSKERDPVEIQDSDVYFLDYTSGSFSMQQWYSPSQSFVWIKSIYKKIMCKESVDAVFYYNVEENQEDFKIFYHILSRGKIISTGEWFHKDSVETEIEVSEGMLIEQPIPTDATAESTTEMPADTTSTPVTVPVVFDEIHEDQKKLSLLKKMKDMKKEEKSPETLIETIQSVELNAKEVTMTDVPKKIYKQSLRIESDWGPEASLIVYYIRPDGETVADSISIPIQNCFKNKVNMTFNKNNVKPGSNTKMTIGATPFSLCAIGMVDKSVHLLGGNNQITPDKIFENLKHYKLQPASHLFSDQEHCQNYSPFPPPGMPPAGIPPLVIESPGMPPAIPDSIDSAESKEDEKTDTDSENIVAREKRSYYLDSYSSYFDSSEAFKAAGLAVLTDLDVETRPCEELQFSMLRFRFDYSQTQTLAFGPAYIEPMKMKRKLRVYESNTEDVEIEPVRSYFPETWLWDLQNVGPDGKLVMAEKVPDTITTWIGNTICTNNETGIGVSEPASLTVFKPFFVSYTLPYAAVRGEKLPLKVSVFNFLTTCINVKITLAKSKSYLITERPTKTNVCICGSKSHTAIYTIIPLQLGFIDINVTAKSNNNNEECGPKLVKKNLVTDIISKKLLVNAEGVSKEYTYSSYTCMKKNEQAKHEKVSLELPKLHFVSDSQRGYVSVIGDLMGPTLSGLENLVQMPYGCGEQNMVGFVPNIYVLDYLKSSKRNESGLMDLAVSYMEQGYQRQLQYQHKDSTFSAFGEADEVGSTWLTAFVLRSFAKADQYIFIDSNIMTNIINWFVLNLRENDCFHEFGHVWSKHIKGGLDGGNEDVALTAYVLISFLEINISNKNVIKDAMKCLTNSDVDDTYTLALMNYAFALYGVESEKRTAVREKLMSRAIEHDDLMYWTRDNKRIEPKEEKESWLKYNQAPSAEVEITSYVLLAMLTEDASKAISKSLPIIQWLTKQRNAYGGFASTQDTVLALQALSKYAGYIYKDGLDLNIKVSGKQLMAKFAVNDMNSLTLQTADIKMLPNEVDVTTKGVGCALMQMNVKYNMYEVDAKTAPLHMTIIPEYLNACDRARLVVKAGHNDVEGSTNMAVAEIKLPTGWIAHTESVHELVRVKTGQIRRAEIQNDGTQVNVYFDKLTVVSEKFSFNILQTLGLKETKPAIAILYDYYEKPIRTAANYTVKTRCGVHNPGSDIVEDLEKEGILQDDASAKKIKHKLKTCPVCYTSISANFTKLFCNAPAAYKIDILKAQSRVIVQIDEKQESQKPIDINTQVCMPVHCKCDVMKSPDTQVLVLTKRKFFKNEKRKLHLNKWASIFPLDTRIKELVEQKHSLCEKALYSVSKPDLLQQGCTLSSSLWFSSFFPSPSLHNSAYNRGIHFLLWFSLFFLYTIQLVTEVYAFFSGFSFFFKRRLNPQHTKFSASSIWGYRTGILLIFLVRSCLS</sequence>
<dbReference type="Gene3D" id="6.20.50.160">
    <property type="match status" value="1"/>
</dbReference>
<dbReference type="InterPro" id="IPR009048">
    <property type="entry name" value="A-macroglobulin_rcpt-bd"/>
</dbReference>
<evidence type="ECO:0000256" key="4">
    <source>
        <dbReference type="ARBA" id="ARBA00022690"/>
    </source>
</evidence>
<gene>
    <name evidence="15" type="ORF">SPHA_27923</name>
</gene>
<dbReference type="InterPro" id="IPR036595">
    <property type="entry name" value="A-macroglobulin_rcpt-bd_sf"/>
</dbReference>
<comment type="subcellular location">
    <subcellularLocation>
        <location evidence="1">Secreted</location>
    </subcellularLocation>
</comment>
<dbReference type="SMART" id="SM01419">
    <property type="entry name" value="Thiol-ester_cl"/>
    <property type="match status" value="1"/>
</dbReference>
<dbReference type="InterPro" id="IPR011625">
    <property type="entry name" value="A2M_N_BRD"/>
</dbReference>
<feature type="region of interest" description="Disordered" evidence="9">
    <location>
        <begin position="752"/>
        <end position="774"/>
    </location>
</feature>
<dbReference type="InterPro" id="IPR008930">
    <property type="entry name" value="Terpenoid_cyclase/PrenylTrfase"/>
</dbReference>
<accession>A0A812C427</accession>
<evidence type="ECO:0000259" key="13">
    <source>
        <dbReference type="SMART" id="SM01360"/>
    </source>
</evidence>
<dbReference type="Pfam" id="PF17789">
    <property type="entry name" value="MG4"/>
    <property type="match status" value="1"/>
</dbReference>
<organism evidence="15 16">
    <name type="scientific">Acanthosepion pharaonis</name>
    <name type="common">Pharaoh cuttlefish</name>
    <name type="synonym">Sepia pharaonis</name>
    <dbReference type="NCBI Taxonomy" id="158019"/>
    <lineage>
        <taxon>Eukaryota</taxon>
        <taxon>Metazoa</taxon>
        <taxon>Spiralia</taxon>
        <taxon>Lophotrochozoa</taxon>
        <taxon>Mollusca</taxon>
        <taxon>Cephalopoda</taxon>
        <taxon>Coleoidea</taxon>
        <taxon>Decapodiformes</taxon>
        <taxon>Sepiida</taxon>
        <taxon>Sepiina</taxon>
        <taxon>Sepiidae</taxon>
        <taxon>Acanthosepion</taxon>
    </lineage>
</organism>
<dbReference type="Gene3D" id="2.60.120.1540">
    <property type="match status" value="1"/>
</dbReference>
<evidence type="ECO:0000256" key="1">
    <source>
        <dbReference type="ARBA" id="ARBA00004613"/>
    </source>
</evidence>
<comment type="caution">
    <text evidence="15">The sequence shown here is derived from an EMBL/GenBank/DDBJ whole genome shotgun (WGS) entry which is preliminary data.</text>
</comment>
<dbReference type="SUPFAM" id="SSF49410">
    <property type="entry name" value="Alpha-macroglobulin receptor domain"/>
    <property type="match status" value="1"/>
</dbReference>
<dbReference type="PANTHER" id="PTHR11412">
    <property type="entry name" value="MACROGLOBULIN / COMPLEMENT"/>
    <property type="match status" value="1"/>
</dbReference>
<evidence type="ECO:0000256" key="11">
    <source>
        <dbReference type="SAM" id="SignalP"/>
    </source>
</evidence>
<evidence type="ECO:0000256" key="2">
    <source>
        <dbReference type="ARBA" id="ARBA00010952"/>
    </source>
</evidence>
<keyword evidence="16" id="KW-1185">Reference proteome</keyword>
<evidence type="ECO:0000256" key="8">
    <source>
        <dbReference type="ARBA" id="ARBA00023180"/>
    </source>
</evidence>
<dbReference type="InterPro" id="IPR047565">
    <property type="entry name" value="Alpha-macroglob_thiol-ester_cl"/>
</dbReference>
<evidence type="ECO:0000256" key="7">
    <source>
        <dbReference type="ARBA" id="ARBA00023157"/>
    </source>
</evidence>
<dbReference type="InterPro" id="IPR001599">
    <property type="entry name" value="Macroglobln_a2"/>
</dbReference>
<dbReference type="PANTHER" id="PTHR11412:SF171">
    <property type="entry name" value="PREGNANCY ZONE PROTEIN-LIKE PROTEIN"/>
    <property type="match status" value="1"/>
</dbReference>
<feature type="domain" description="Alpha-macroglobulin receptor-binding" evidence="14">
    <location>
        <begin position="1502"/>
        <end position="1593"/>
    </location>
</feature>
<evidence type="ECO:0000256" key="9">
    <source>
        <dbReference type="SAM" id="MobiDB-lite"/>
    </source>
</evidence>
<feature type="chain" id="PRO_5032797065" evidence="11">
    <location>
        <begin position="22"/>
        <end position="1855"/>
    </location>
</feature>
<dbReference type="Pfam" id="PF07677">
    <property type="entry name" value="A2M_recep"/>
    <property type="match status" value="1"/>
</dbReference>
<dbReference type="InterPro" id="IPR002890">
    <property type="entry name" value="MG2"/>
</dbReference>
<evidence type="ECO:0000313" key="16">
    <source>
        <dbReference type="Proteomes" id="UP000597762"/>
    </source>
</evidence>
<dbReference type="Gene3D" id="2.60.40.1930">
    <property type="match status" value="3"/>
</dbReference>
<keyword evidence="6" id="KW-0722">Serine protease inhibitor</keyword>
<feature type="domain" description="Alpha-2-macroglobulin" evidence="13">
    <location>
        <begin position="876"/>
        <end position="966"/>
    </location>
</feature>
<keyword evidence="10" id="KW-0472">Membrane</keyword>
<dbReference type="EMBL" id="CAHIKZ030001099">
    <property type="protein sequence ID" value="CAE1252334.1"/>
    <property type="molecule type" value="Genomic_DNA"/>
</dbReference>
<dbReference type="Gene3D" id="2.60.40.690">
    <property type="entry name" value="Alpha-macroglobulin, receptor-binding domain"/>
    <property type="match status" value="1"/>
</dbReference>
<feature type="compositionally biased region" description="Basic and acidic residues" evidence="9">
    <location>
        <begin position="762"/>
        <end position="774"/>
    </location>
</feature>
<dbReference type="SUPFAM" id="SSF48239">
    <property type="entry name" value="Terpenoid cyclases/Protein prenyltransferases"/>
    <property type="match status" value="1"/>
</dbReference>
<keyword evidence="8" id="KW-0325">Glycoprotein</keyword>
<dbReference type="SUPFAM" id="SSF81296">
    <property type="entry name" value="E set domains"/>
    <property type="match status" value="1"/>
</dbReference>
<dbReference type="InterPro" id="IPR013783">
    <property type="entry name" value="Ig-like_fold"/>
</dbReference>
<evidence type="ECO:0000256" key="3">
    <source>
        <dbReference type="ARBA" id="ARBA00022525"/>
    </source>
</evidence>
<dbReference type="Pfam" id="PF17791">
    <property type="entry name" value="MG3"/>
    <property type="match status" value="1"/>
</dbReference>
<dbReference type="InterPro" id="IPR041813">
    <property type="entry name" value="A2M_TED"/>
</dbReference>
<comment type="similarity">
    <text evidence="2">Belongs to the protease inhibitor I39 (alpha-2-macroglobulin) family.</text>
</comment>
<evidence type="ECO:0000256" key="6">
    <source>
        <dbReference type="ARBA" id="ARBA00022900"/>
    </source>
</evidence>
<evidence type="ECO:0000313" key="15">
    <source>
        <dbReference type="EMBL" id="CAE1252334.1"/>
    </source>
</evidence>
<dbReference type="Pfam" id="PF07703">
    <property type="entry name" value="A2M_BRD"/>
    <property type="match status" value="1"/>
</dbReference>
<dbReference type="FunFam" id="1.50.10.20:FF:000001">
    <property type="entry name" value="CD109 isoform 1"/>
    <property type="match status" value="1"/>
</dbReference>
<keyword evidence="7" id="KW-1015">Disulfide bond</keyword>
<dbReference type="Pfam" id="PF00207">
    <property type="entry name" value="A2M"/>
    <property type="match status" value="1"/>
</dbReference>
<dbReference type="Gene3D" id="2.20.130.20">
    <property type="match status" value="1"/>
</dbReference>
<evidence type="ECO:0000259" key="12">
    <source>
        <dbReference type="SMART" id="SM01359"/>
    </source>
</evidence>